<evidence type="ECO:0000256" key="5">
    <source>
        <dbReference type="ARBA" id="ARBA00038253"/>
    </source>
</evidence>
<keyword evidence="8" id="KW-1185">Reference proteome</keyword>
<keyword evidence="2" id="KW-0963">Cytoplasm</keyword>
<dbReference type="SMART" id="SM00028">
    <property type="entry name" value="TPR"/>
    <property type="match status" value="5"/>
</dbReference>
<evidence type="ECO:0000256" key="6">
    <source>
        <dbReference type="PROSITE-ProRule" id="PRU00339"/>
    </source>
</evidence>
<gene>
    <name evidence="7" type="ORF">WJM97_20680</name>
</gene>
<evidence type="ECO:0000256" key="2">
    <source>
        <dbReference type="ARBA" id="ARBA00022490"/>
    </source>
</evidence>
<dbReference type="RefSeq" id="WP_353930654.1">
    <property type="nucleotide sequence ID" value="NZ_CP150886.1"/>
</dbReference>
<evidence type="ECO:0000313" key="8">
    <source>
        <dbReference type="Proteomes" id="UP001483337"/>
    </source>
</evidence>
<accession>A0ABZ2URZ2</accession>
<proteinExistence type="inferred from homology"/>
<evidence type="ECO:0000256" key="4">
    <source>
        <dbReference type="ARBA" id="ARBA00022803"/>
    </source>
</evidence>
<dbReference type="PROSITE" id="PS50005">
    <property type="entry name" value="TPR"/>
    <property type="match status" value="1"/>
</dbReference>
<organism evidence="7 8">
    <name type="scientific">Okeanomitos corallinicola TIOX110</name>
    <dbReference type="NCBI Taxonomy" id="3133117"/>
    <lineage>
        <taxon>Bacteria</taxon>
        <taxon>Bacillati</taxon>
        <taxon>Cyanobacteriota</taxon>
        <taxon>Cyanophyceae</taxon>
        <taxon>Nostocales</taxon>
        <taxon>Aphanizomenonaceae</taxon>
        <taxon>Okeanomitos</taxon>
    </lineage>
</organism>
<dbReference type="Proteomes" id="UP001483337">
    <property type="component" value="Chromosome"/>
</dbReference>
<comment type="similarity">
    <text evidence="5">Belongs to the Rap family.</text>
</comment>
<dbReference type="EMBL" id="CP150886">
    <property type="protein sequence ID" value="WZB87742.1"/>
    <property type="molecule type" value="Genomic_DNA"/>
</dbReference>
<sequence length="407" mass="47025">MVRSISLLVHTIMIWSLLSFVTLAESKNPEEMDRFPPSPLEMTIDDPLVRSSVKQQPLTTGELAKLETDLDNLHQEGMRIFQGGDKQTALDIWNRELRLRRFLGLLSEIQALSRVGAITWQENEGQQIMYITQRLQVIEKQIGSEKNTDLKLWRSLAEAYENIRVPKLAVTTYEQVLSLLKNQGNVNAEIDVLNKIGELNLSWFDYTQAAKTYQDLLNIAVSRGDKIQEVEYLQQLVYIYERGKQHEEAIKVLSRLAAIYTRDNNLTAIPRLKIAIAENYQYIAQKNPEFSQEAFNKYQEAYVTAWNAKNYLIASESLQKLIKLYREQNQIDEALQAGQILLETQTLATNFYGLMETYDQIGELYLKKKEDKKALTAFQKGLEIAQQIKYQEEYFTQKIETLSQGGF</sequence>
<keyword evidence="4 6" id="KW-0802">TPR repeat</keyword>
<dbReference type="InterPro" id="IPR019734">
    <property type="entry name" value="TPR_rpt"/>
</dbReference>
<evidence type="ECO:0008006" key="9">
    <source>
        <dbReference type="Google" id="ProtNLM"/>
    </source>
</evidence>
<dbReference type="Gene3D" id="1.25.40.10">
    <property type="entry name" value="Tetratricopeptide repeat domain"/>
    <property type="match status" value="2"/>
</dbReference>
<evidence type="ECO:0000256" key="3">
    <source>
        <dbReference type="ARBA" id="ARBA00022737"/>
    </source>
</evidence>
<protein>
    <recommendedName>
        <fullName evidence="9">TPR repeat-containing protein</fullName>
    </recommendedName>
</protein>
<dbReference type="Pfam" id="PF13181">
    <property type="entry name" value="TPR_8"/>
    <property type="match status" value="1"/>
</dbReference>
<dbReference type="PANTHER" id="PTHR46630">
    <property type="entry name" value="TETRATRICOPEPTIDE REPEAT PROTEIN 29"/>
    <property type="match status" value="1"/>
</dbReference>
<dbReference type="InterPro" id="IPR011990">
    <property type="entry name" value="TPR-like_helical_dom_sf"/>
</dbReference>
<dbReference type="InterPro" id="IPR051476">
    <property type="entry name" value="Bac_ResReg_Asp_Phosphatase"/>
</dbReference>
<reference evidence="7 8" key="1">
    <citation type="submission" date="2024-04" db="EMBL/GenBank/DDBJ databases">
        <title>Okeanomitos corallinicola gen. &amp; sp. nov. (Nostocales, Cyanobacteria), a new toxic marine heterocyst-forming cyanobacterium from a coral reef.</title>
        <authorList>
            <person name="Li H."/>
            <person name="Li R."/>
            <person name="Kang J."/>
            <person name="Hii K.S."/>
            <person name="Mohamed H.F."/>
            <person name="Xu X."/>
            <person name="Luo Z."/>
        </authorList>
    </citation>
    <scope>NUCLEOTIDE SEQUENCE [LARGE SCALE GENOMIC DNA]</scope>
    <source>
        <strain evidence="7 8">TIOX110</strain>
    </source>
</reference>
<dbReference type="SUPFAM" id="SSF48452">
    <property type="entry name" value="TPR-like"/>
    <property type="match status" value="2"/>
</dbReference>
<name>A0ABZ2URZ2_9CYAN</name>
<evidence type="ECO:0000313" key="7">
    <source>
        <dbReference type="EMBL" id="WZB87742.1"/>
    </source>
</evidence>
<evidence type="ECO:0000256" key="1">
    <source>
        <dbReference type="ARBA" id="ARBA00004496"/>
    </source>
</evidence>
<feature type="repeat" description="TPR" evidence="6">
    <location>
        <begin position="355"/>
        <end position="388"/>
    </location>
</feature>
<dbReference type="PANTHER" id="PTHR46630:SF1">
    <property type="entry name" value="TETRATRICOPEPTIDE REPEAT PROTEIN 29"/>
    <property type="match status" value="1"/>
</dbReference>
<comment type="subcellular location">
    <subcellularLocation>
        <location evidence="1">Cytoplasm</location>
    </subcellularLocation>
</comment>
<keyword evidence="3" id="KW-0677">Repeat</keyword>